<dbReference type="EMBL" id="CP149822">
    <property type="protein sequence ID" value="WZN43390.1"/>
    <property type="molecule type" value="Genomic_DNA"/>
</dbReference>
<gene>
    <name evidence="10" type="ORF">WJU16_10140</name>
</gene>
<dbReference type="Pfam" id="PF07995">
    <property type="entry name" value="GSDH"/>
    <property type="match status" value="1"/>
</dbReference>
<keyword evidence="5 6" id="KW-0408">Iron</keyword>
<dbReference type="InterPro" id="IPR036909">
    <property type="entry name" value="Cyt_c-like_dom_sf"/>
</dbReference>
<keyword evidence="2 6" id="KW-0349">Heme</keyword>
<evidence type="ECO:0000256" key="5">
    <source>
        <dbReference type="ARBA" id="ARBA00023004"/>
    </source>
</evidence>
<keyword evidence="1" id="KW-0813">Transport</keyword>
<evidence type="ECO:0000256" key="7">
    <source>
        <dbReference type="SAM" id="Phobius"/>
    </source>
</evidence>
<keyword evidence="7" id="KW-0812">Transmembrane</keyword>
<keyword evidence="4" id="KW-0249">Electron transport</keyword>
<dbReference type="InterPro" id="IPR002324">
    <property type="entry name" value="Cyt_c_ID"/>
</dbReference>
<dbReference type="SMART" id="SM00089">
    <property type="entry name" value="PKD"/>
    <property type="match status" value="1"/>
</dbReference>
<evidence type="ECO:0000259" key="9">
    <source>
        <dbReference type="PROSITE" id="PS51007"/>
    </source>
</evidence>
<dbReference type="PROSITE" id="PS51007">
    <property type="entry name" value="CYTC"/>
    <property type="match status" value="1"/>
</dbReference>
<dbReference type="InterPro" id="IPR012938">
    <property type="entry name" value="Glc/Sorbosone_DH"/>
</dbReference>
<keyword evidence="3 6" id="KW-0479">Metal-binding</keyword>
<dbReference type="PANTHER" id="PTHR40469:SF2">
    <property type="entry name" value="GALACTOSE-BINDING DOMAIN-LIKE SUPERFAMILY PROTEIN"/>
    <property type="match status" value="1"/>
</dbReference>
<name>A0ABZ2YUZ7_9BACT</name>
<dbReference type="InterPro" id="IPR011042">
    <property type="entry name" value="6-blade_b-propeller_TolB-like"/>
</dbReference>
<dbReference type="Gene3D" id="2.120.10.30">
    <property type="entry name" value="TolB, C-terminal domain"/>
    <property type="match status" value="1"/>
</dbReference>
<dbReference type="Pfam" id="PF00034">
    <property type="entry name" value="Cytochrom_C"/>
    <property type="match status" value="1"/>
</dbReference>
<dbReference type="Gene3D" id="2.60.40.10">
    <property type="entry name" value="Immunoglobulins"/>
    <property type="match status" value="1"/>
</dbReference>
<dbReference type="Proteomes" id="UP001485459">
    <property type="component" value="Chromosome"/>
</dbReference>
<evidence type="ECO:0000313" key="11">
    <source>
        <dbReference type="Proteomes" id="UP001485459"/>
    </source>
</evidence>
<dbReference type="Pfam" id="PF06283">
    <property type="entry name" value="ThuA"/>
    <property type="match status" value="1"/>
</dbReference>
<evidence type="ECO:0000256" key="2">
    <source>
        <dbReference type="ARBA" id="ARBA00022617"/>
    </source>
</evidence>
<feature type="domain" description="PKD" evidence="8">
    <location>
        <begin position="755"/>
        <end position="808"/>
    </location>
</feature>
<evidence type="ECO:0000256" key="1">
    <source>
        <dbReference type="ARBA" id="ARBA00022448"/>
    </source>
</evidence>
<protein>
    <submittedName>
        <fullName evidence="10">ThuA domain-containing protein</fullName>
    </submittedName>
</protein>
<dbReference type="Gene3D" id="1.10.760.10">
    <property type="entry name" value="Cytochrome c-like domain"/>
    <property type="match status" value="1"/>
</dbReference>
<dbReference type="InterPro" id="IPR029062">
    <property type="entry name" value="Class_I_gatase-like"/>
</dbReference>
<dbReference type="Gene3D" id="2.60.120.260">
    <property type="entry name" value="Galactose-binding domain-like"/>
    <property type="match status" value="1"/>
</dbReference>
<dbReference type="InterPro" id="IPR035986">
    <property type="entry name" value="PKD_dom_sf"/>
</dbReference>
<accession>A0ABZ2YUZ7</accession>
<dbReference type="InterPro" id="IPR022409">
    <property type="entry name" value="PKD/Chitinase_dom"/>
</dbReference>
<proteinExistence type="predicted"/>
<dbReference type="PANTHER" id="PTHR40469">
    <property type="entry name" value="SECRETED GLYCOSYL HYDROLASE"/>
    <property type="match status" value="1"/>
</dbReference>
<dbReference type="SUPFAM" id="SSF50952">
    <property type="entry name" value="Soluble quinoprotein glucose dehydrogenase"/>
    <property type="match status" value="1"/>
</dbReference>
<dbReference type="InterPro" id="IPR009056">
    <property type="entry name" value="Cyt_c-like_dom"/>
</dbReference>
<evidence type="ECO:0000256" key="6">
    <source>
        <dbReference type="PROSITE-ProRule" id="PRU00433"/>
    </source>
</evidence>
<evidence type="ECO:0000259" key="8">
    <source>
        <dbReference type="PROSITE" id="PS50093"/>
    </source>
</evidence>
<reference evidence="11" key="1">
    <citation type="submission" date="2024-03" db="EMBL/GenBank/DDBJ databases">
        <title>Chitinophaga horti sp. nov., isolated from garden soil.</title>
        <authorList>
            <person name="Lee D.S."/>
            <person name="Han D.M."/>
            <person name="Baek J.H."/>
            <person name="Choi D.G."/>
            <person name="Jeon J.H."/>
            <person name="Jeon C.O."/>
        </authorList>
    </citation>
    <scope>NUCLEOTIDE SEQUENCE [LARGE SCALE GENOMIC DNA]</scope>
    <source>
        <strain evidence="11">GPA1</strain>
    </source>
</reference>
<dbReference type="InterPro" id="IPR013783">
    <property type="entry name" value="Ig-like_fold"/>
</dbReference>
<dbReference type="InterPro" id="IPR029010">
    <property type="entry name" value="ThuA-like"/>
</dbReference>
<dbReference type="Pfam" id="PF18911">
    <property type="entry name" value="PKD_4"/>
    <property type="match status" value="1"/>
</dbReference>
<keyword evidence="11" id="KW-1185">Reference proteome</keyword>
<dbReference type="SUPFAM" id="SSF52317">
    <property type="entry name" value="Class I glutamine amidotransferase-like"/>
    <property type="match status" value="1"/>
</dbReference>
<dbReference type="Gene3D" id="3.40.50.880">
    <property type="match status" value="1"/>
</dbReference>
<evidence type="ECO:0000313" key="10">
    <source>
        <dbReference type="EMBL" id="WZN43390.1"/>
    </source>
</evidence>
<organism evidence="10 11">
    <name type="scientific">Chitinophaga pollutisoli</name>
    <dbReference type="NCBI Taxonomy" id="3133966"/>
    <lineage>
        <taxon>Bacteria</taxon>
        <taxon>Pseudomonadati</taxon>
        <taxon>Bacteroidota</taxon>
        <taxon>Chitinophagia</taxon>
        <taxon>Chitinophagales</taxon>
        <taxon>Chitinophagaceae</taxon>
        <taxon>Chitinophaga</taxon>
    </lineage>
</organism>
<dbReference type="RefSeq" id="WP_341838201.1">
    <property type="nucleotide sequence ID" value="NZ_CP149822.1"/>
</dbReference>
<dbReference type="InterPro" id="IPR011041">
    <property type="entry name" value="Quinoprot_gluc/sorb_DH_b-prop"/>
</dbReference>
<dbReference type="PRINTS" id="PR00606">
    <property type="entry name" value="CYTCHROMECID"/>
</dbReference>
<dbReference type="SUPFAM" id="SSF49299">
    <property type="entry name" value="PKD domain"/>
    <property type="match status" value="1"/>
</dbReference>
<evidence type="ECO:0000256" key="4">
    <source>
        <dbReference type="ARBA" id="ARBA00022982"/>
    </source>
</evidence>
<keyword evidence="7" id="KW-0472">Membrane</keyword>
<feature type="domain" description="Cytochrome c" evidence="9">
    <location>
        <begin position="881"/>
        <end position="966"/>
    </location>
</feature>
<feature type="transmembrane region" description="Helical" evidence="7">
    <location>
        <begin position="21"/>
        <end position="36"/>
    </location>
</feature>
<dbReference type="InterPro" id="IPR000601">
    <property type="entry name" value="PKD_dom"/>
</dbReference>
<evidence type="ECO:0000256" key="3">
    <source>
        <dbReference type="ARBA" id="ARBA00022723"/>
    </source>
</evidence>
<dbReference type="SUPFAM" id="SSF46626">
    <property type="entry name" value="Cytochrome c"/>
    <property type="match status" value="1"/>
</dbReference>
<dbReference type="PROSITE" id="PS50093">
    <property type="entry name" value="PKD"/>
    <property type="match status" value="1"/>
</dbReference>
<keyword evidence="7" id="KW-1133">Transmembrane helix</keyword>
<sequence length="1153" mass="126520">MRLYLLLNTTFTEQQNDTMKHITYLLVFIVAVALAGCSKSRPGKAKVLVFSKTAGFRHASIPAGIEAIKKLGAENNFDVDATEDAEKFTEQNLGQYSAIIFLNTTGDVLNTAQEADFERYIQSGGGFVGIHAATDTEYDWAWYGKLVGAYFGDHPPGTAKAKLNVIDKSHPSTEELPDTWEHTDEWYNFKYFNKETKVLMKVDETTYTGGKMNNDHPISWYHDYDGGRAWYTELGHTDESYKEENFLKHVLGGIQYAIGKNLELNYAKATTLRVPDGDRFTRQTLTSGEFFEPTEMAILPNLDILVAQRRGELLLYSASRKNLTQVGALNVYHKTQVPNVNAEEGLMGLAADPAFEKNNFIYLFYSPVDTSVNRLSRFKFENGQLNMKSEKVILQFYSQRDICCHTGGSIAFGPDGLLYLSTGDNTTPFDEAGQPYVSKGYGPVDDRPGHLQYDGRRTSSNTNDLRGKVLRIRVKEDGSYEIPDGNLFPVGTEKTKPEIYTMGTRNPYRISIDRKTNYLYWGEVGPDAANDDSTRGPRGYDEVNQAKKAGYYGYPLFIGDNKPYRAYDYETGVSGAYHDPKKPINNSRNNTGLTELPPAQPAFIWYPYGKSDEFPLVGTGGRNAEAGPVYYSEFYPKETRLPEYYDGKLFIYDWIRGWVMAVTMDKDGNYVKMERFMPSQKFNAPIDMELGPDGRLYILEYGNGWFSKNADAGLVRIDYNGGNRAPNVKLQVDKLTGALPFTVKASAEGTNDPDGDPLTYTWNFGNGNKKETTTPTAEFTFTTAGEFPVSVEVTDDKGSRTASQVIQVYAGNETPSVNIKLTGNSMFYFPGKKVEYAVEVSDKEDGQSSPGGFDPANLYVKALYMEGKDKAGMSQGHQIISGAIAGKNIMETSDCKTCHKPNEKSIGPSFVEVANKYKSDPKSPDYLAEKIIKGGGGVWGETAMAAHPGISTGEAKQIVEYIFSLAGGAKQDPSLPATGSVNATLGNEVKDRGILYLIATYTDKGGAGIKPITGTAMAELRNPKIQGESFKDSDGASAVEVDGMKLLVPGANSWAAYPNLDLTGVNGIELTYFVREIPAHGYVVTAHLDSQTGPVLGSVTIGKGAKAGQPNLATIAFPAISGGKKQALVLAVKAADPAEAAPVAIDYFRLLAK</sequence>
<dbReference type="CDD" id="cd00146">
    <property type="entry name" value="PKD"/>
    <property type="match status" value="1"/>
</dbReference>